<sequence>MTTPPPVPSPGDPPPGGVAFAQAAPDEIVAYGHHVLAVEPTGAEPVPPEGRHGKPLQLLWTWTSPNMEFATVFIGVLAVGIFGLGFWPATLAIVIGTVIGSVAHGFLGLVGPRFGVPQMVAGRAGFGFYGNALPSGLNALTAGIGWFAVNSVSASYALNSLAHIPLLLCLFIVVVVQIAIAYLGHNFVQTAEKYTFPVLTVIFLVTSVVILTKAHPAAANGAHALPGAFLLTVGAAFGYAAGWNPYGADYTRYLPKATARWKVALWPGVGVLVSCVLLEIVGAASATLVAPAHASPTDAFIHPLPTVLAKLTLLAIVIGGIAANALNIYSGTLSFVAMGLRLPAAFRRAAASLVFGVVGTVLAWTGLTDSGERYENFLLVITYWIGPWLAVTFLDRWLNRSRPDEVTARILEDTSHRVWAGPVAMAVGTALGIVLFSNQTDFQGLVAKHVPGIGDIAFAAGFAIAAIVYVALLRVPGMGPARRTAKA</sequence>
<keyword evidence="11" id="KW-1185">Reference proteome</keyword>
<evidence type="ECO:0000256" key="8">
    <source>
        <dbReference type="SAM" id="Phobius"/>
    </source>
</evidence>
<evidence type="ECO:0000256" key="2">
    <source>
        <dbReference type="ARBA" id="ARBA00008974"/>
    </source>
</evidence>
<evidence type="ECO:0000256" key="4">
    <source>
        <dbReference type="ARBA" id="ARBA00022692"/>
    </source>
</evidence>
<evidence type="ECO:0000256" key="5">
    <source>
        <dbReference type="ARBA" id="ARBA00022989"/>
    </source>
</evidence>
<dbReference type="EMBL" id="JAAGKO020000047">
    <property type="protein sequence ID" value="MDI5966212.1"/>
    <property type="molecule type" value="Genomic_DNA"/>
</dbReference>
<evidence type="ECO:0000313" key="11">
    <source>
        <dbReference type="Proteomes" id="UP001156398"/>
    </source>
</evidence>
<feature type="transmembrane region" description="Helical" evidence="8">
    <location>
        <begin position="349"/>
        <end position="365"/>
    </location>
</feature>
<dbReference type="GO" id="GO:0022857">
    <property type="term" value="F:transmembrane transporter activity"/>
    <property type="evidence" value="ECO:0007669"/>
    <property type="project" value="InterPro"/>
</dbReference>
<comment type="subcellular location">
    <subcellularLocation>
        <location evidence="1">Membrane</location>
        <topology evidence="1">Multi-pass membrane protein</topology>
    </subcellularLocation>
</comment>
<evidence type="ECO:0000313" key="10">
    <source>
        <dbReference type="EMBL" id="MDI5968963.1"/>
    </source>
</evidence>
<keyword evidence="3 7" id="KW-0813">Transport</keyword>
<organism evidence="10">
    <name type="scientific">Streptantibioticus silvisoli</name>
    <dbReference type="NCBI Taxonomy" id="2705255"/>
    <lineage>
        <taxon>Bacteria</taxon>
        <taxon>Bacillati</taxon>
        <taxon>Actinomycetota</taxon>
        <taxon>Actinomycetes</taxon>
        <taxon>Kitasatosporales</taxon>
        <taxon>Streptomycetaceae</taxon>
        <taxon>Streptantibioticus</taxon>
    </lineage>
</organism>
<feature type="transmembrane region" description="Helical" evidence="8">
    <location>
        <begin position="263"/>
        <end position="291"/>
    </location>
</feature>
<dbReference type="Pfam" id="PF02133">
    <property type="entry name" value="Transp_cyt_pur"/>
    <property type="match status" value="1"/>
</dbReference>
<accession>A0AA90H0X0</accession>
<dbReference type="Proteomes" id="UP001156398">
    <property type="component" value="Unassembled WGS sequence"/>
</dbReference>
<evidence type="ECO:0000256" key="7">
    <source>
        <dbReference type="PIRNR" id="PIRNR002744"/>
    </source>
</evidence>
<dbReference type="PANTHER" id="PTHR31806:SF1">
    <property type="entry name" value="PURINE-CYTOSINE PERMEASE FCY2-RELATED"/>
    <property type="match status" value="1"/>
</dbReference>
<feature type="transmembrane region" description="Helical" evidence="8">
    <location>
        <begin position="311"/>
        <end position="337"/>
    </location>
</feature>
<evidence type="ECO:0000256" key="1">
    <source>
        <dbReference type="ARBA" id="ARBA00004141"/>
    </source>
</evidence>
<feature type="transmembrane region" description="Helical" evidence="8">
    <location>
        <begin position="456"/>
        <end position="473"/>
    </location>
</feature>
<reference evidence="10 11" key="1">
    <citation type="submission" date="2023-05" db="EMBL/GenBank/DDBJ databases">
        <title>Streptantibioticus silvisoli sp. nov., acidotolerant actinomycetes 1 from pine litter.</title>
        <authorList>
            <person name="Swiecimska M."/>
            <person name="Golinska P."/>
            <person name="Sangal V."/>
            <person name="Wachnowicz B."/>
            <person name="Goodfellow M."/>
        </authorList>
    </citation>
    <scope>NUCLEOTIDE SEQUENCE</scope>
    <source>
        <strain evidence="10">SL13</strain>
        <strain evidence="9 11">SL54</strain>
    </source>
</reference>
<feature type="transmembrane region" description="Helical" evidence="8">
    <location>
        <begin position="69"/>
        <end position="87"/>
    </location>
</feature>
<feature type="transmembrane region" description="Helical" evidence="8">
    <location>
        <begin position="377"/>
        <end position="398"/>
    </location>
</feature>
<dbReference type="PIRSF" id="PIRSF002744">
    <property type="entry name" value="Pur-cyt_permease"/>
    <property type="match status" value="1"/>
</dbReference>
<protein>
    <submittedName>
        <fullName evidence="10">Cytosine permease</fullName>
    </submittedName>
</protein>
<dbReference type="InterPro" id="IPR026030">
    <property type="entry name" value="Pur-cyt_permease_Fcy2/21/22"/>
</dbReference>
<feature type="transmembrane region" description="Helical" evidence="8">
    <location>
        <begin position="161"/>
        <end position="182"/>
    </location>
</feature>
<dbReference type="EMBL" id="JABXJJ020000007">
    <property type="protein sequence ID" value="MDI5968963.1"/>
    <property type="molecule type" value="Genomic_DNA"/>
</dbReference>
<evidence type="ECO:0000256" key="6">
    <source>
        <dbReference type="ARBA" id="ARBA00023136"/>
    </source>
</evidence>
<gene>
    <name evidence="9" type="ORF">POF43_026370</name>
    <name evidence="10" type="ORF">POF50_006325</name>
</gene>
<comment type="similarity">
    <text evidence="2 7">Belongs to the purine-cytosine permease (2.A.39) family.</text>
</comment>
<keyword evidence="6 7" id="KW-0472">Membrane</keyword>
<keyword evidence="4 8" id="KW-0812">Transmembrane</keyword>
<dbReference type="AlphaFoldDB" id="A0AA90H0X0"/>
<dbReference type="InterPro" id="IPR001248">
    <property type="entry name" value="Pur-cyt_permease"/>
</dbReference>
<feature type="transmembrane region" description="Helical" evidence="8">
    <location>
        <begin position="128"/>
        <end position="149"/>
    </location>
</feature>
<proteinExistence type="inferred from homology"/>
<dbReference type="RefSeq" id="WP_282698545.1">
    <property type="nucleotide sequence ID" value="NZ_JAAGKO020000047.1"/>
</dbReference>
<evidence type="ECO:0000256" key="3">
    <source>
        <dbReference type="ARBA" id="ARBA00022448"/>
    </source>
</evidence>
<dbReference type="Gene3D" id="1.10.4160.10">
    <property type="entry name" value="Hydantoin permease"/>
    <property type="match status" value="1"/>
</dbReference>
<feature type="transmembrane region" description="Helical" evidence="8">
    <location>
        <begin position="93"/>
        <end position="116"/>
    </location>
</feature>
<evidence type="ECO:0000313" key="9">
    <source>
        <dbReference type="EMBL" id="MDI5966212.1"/>
    </source>
</evidence>
<dbReference type="GO" id="GO:0005886">
    <property type="term" value="C:plasma membrane"/>
    <property type="evidence" value="ECO:0007669"/>
    <property type="project" value="TreeGrafter"/>
</dbReference>
<feature type="transmembrane region" description="Helical" evidence="8">
    <location>
        <begin position="194"/>
        <end position="212"/>
    </location>
</feature>
<feature type="transmembrane region" description="Helical" evidence="8">
    <location>
        <begin position="418"/>
        <end position="436"/>
    </location>
</feature>
<feature type="transmembrane region" description="Helical" evidence="8">
    <location>
        <begin position="224"/>
        <end position="242"/>
    </location>
</feature>
<dbReference type="PANTHER" id="PTHR31806">
    <property type="entry name" value="PURINE-CYTOSINE PERMEASE FCY2-RELATED"/>
    <property type="match status" value="1"/>
</dbReference>
<comment type="caution">
    <text evidence="10">The sequence shown here is derived from an EMBL/GenBank/DDBJ whole genome shotgun (WGS) entry which is preliminary data.</text>
</comment>
<keyword evidence="5 8" id="KW-1133">Transmembrane helix</keyword>
<name>A0AA90H0X0_9ACTN</name>